<keyword evidence="2" id="KW-1003">Cell membrane</keyword>
<feature type="transmembrane region" description="Helical" evidence="8">
    <location>
        <begin position="118"/>
        <end position="138"/>
    </location>
</feature>
<evidence type="ECO:0000259" key="9">
    <source>
        <dbReference type="Pfam" id="PF12821"/>
    </source>
</evidence>
<dbReference type="GO" id="GO:0005886">
    <property type="term" value="C:plasma membrane"/>
    <property type="evidence" value="ECO:0007669"/>
    <property type="project" value="UniProtKB-SubCell"/>
</dbReference>
<comment type="similarity">
    <text evidence="7">Belongs to the ThrE exporter (TC 2.A.79) family.</text>
</comment>
<accession>A0A0M1VT23</accession>
<feature type="transmembrane region" description="Helical" evidence="8">
    <location>
        <begin position="6"/>
        <end position="22"/>
    </location>
</feature>
<evidence type="ECO:0000256" key="3">
    <source>
        <dbReference type="ARBA" id="ARBA00022519"/>
    </source>
</evidence>
<organism evidence="10 11">
    <name type="scientific">Fusobacterium vincentii 4_1_13</name>
    <dbReference type="NCBI Taxonomy" id="469606"/>
    <lineage>
        <taxon>Bacteria</taxon>
        <taxon>Fusobacteriati</taxon>
        <taxon>Fusobacteriota</taxon>
        <taxon>Fusobacteriia</taxon>
        <taxon>Fusobacteriales</taxon>
        <taxon>Fusobacteriaceae</taxon>
        <taxon>Fusobacterium</taxon>
    </lineage>
</organism>
<keyword evidence="4 8" id="KW-0812">Transmembrane</keyword>
<evidence type="ECO:0000313" key="11">
    <source>
        <dbReference type="Proteomes" id="UP000004925"/>
    </source>
</evidence>
<evidence type="ECO:0000256" key="2">
    <source>
        <dbReference type="ARBA" id="ARBA00022475"/>
    </source>
</evidence>
<feature type="domain" description="Threonine/Serine exporter ThrE" evidence="9">
    <location>
        <begin position="6"/>
        <end position="133"/>
    </location>
</feature>
<dbReference type="eggNOG" id="COG3610">
    <property type="taxonomic scope" value="Bacteria"/>
</dbReference>
<dbReference type="Pfam" id="PF12821">
    <property type="entry name" value="ThrE_2"/>
    <property type="match status" value="1"/>
</dbReference>
<dbReference type="PANTHER" id="PTHR34390">
    <property type="entry name" value="UPF0442 PROTEIN YJJB-RELATED"/>
    <property type="match status" value="1"/>
</dbReference>
<feature type="transmembrane region" description="Helical" evidence="8">
    <location>
        <begin position="50"/>
        <end position="70"/>
    </location>
</feature>
<comment type="subcellular location">
    <subcellularLocation>
        <location evidence="1">Cell membrane</location>
        <topology evidence="1">Multi-pass membrane protein</topology>
    </subcellularLocation>
</comment>
<dbReference type="AlphaFoldDB" id="A0A0M1VT23"/>
<evidence type="ECO:0000256" key="5">
    <source>
        <dbReference type="ARBA" id="ARBA00022989"/>
    </source>
</evidence>
<evidence type="ECO:0000256" key="8">
    <source>
        <dbReference type="SAM" id="Phobius"/>
    </source>
</evidence>
<dbReference type="InterPro" id="IPR050539">
    <property type="entry name" value="ThrE_Dicarb/AminoAcid_Exp"/>
</dbReference>
<dbReference type="InterPro" id="IPR024528">
    <property type="entry name" value="ThrE_2"/>
</dbReference>
<reference evidence="10 11" key="1">
    <citation type="submission" date="2011-10" db="EMBL/GenBank/DDBJ databases">
        <title>The Genome Sequence of Fusobacterium sp. 4_1_13.</title>
        <authorList>
            <consortium name="The Broad Institute Genome Sequencing Platform"/>
            <person name="Earl A."/>
            <person name="Ward D."/>
            <person name="Feldgarden M."/>
            <person name="Gevers D."/>
            <person name="Strauss J."/>
            <person name="Ambrose C."/>
            <person name="Allen-Vercoe E."/>
            <person name="Young S.K."/>
            <person name="Zeng Q."/>
            <person name="Gargeya S."/>
            <person name="Fitzgerald M."/>
            <person name="Haas B."/>
            <person name="Abouelleil A."/>
            <person name="Alvarado L."/>
            <person name="Arachchi H.M."/>
            <person name="Berlin A."/>
            <person name="Brown A."/>
            <person name="Chapman S.B."/>
            <person name="Chen Z."/>
            <person name="Dunbar C."/>
            <person name="Freedman E."/>
            <person name="Gearin G."/>
            <person name="Goldberg J."/>
            <person name="Griggs A."/>
            <person name="Gujja S."/>
            <person name="Heiman D."/>
            <person name="Howarth C."/>
            <person name="Larson L."/>
            <person name="Lui A."/>
            <person name="MacDonald P.J."/>
            <person name="Montmayeur A."/>
            <person name="Murphy C."/>
            <person name="Neiman D."/>
            <person name="Pearson M."/>
            <person name="Priest M."/>
            <person name="Roberts A."/>
            <person name="Saif S."/>
            <person name="Shea T."/>
            <person name="Shenoy N."/>
            <person name="Sisk P."/>
            <person name="Stolte C."/>
            <person name="Sykes S."/>
            <person name="Wortman J."/>
            <person name="Nusbaum C."/>
            <person name="Birren B."/>
        </authorList>
    </citation>
    <scope>NUCLEOTIDE SEQUENCE [LARGE SCALE GENOMIC DNA]</scope>
    <source>
        <strain evidence="10 11">4_1_13</strain>
    </source>
</reference>
<dbReference type="RefSeq" id="WP_008797430.1">
    <property type="nucleotide sequence ID" value="NZ_KQ235735.1"/>
</dbReference>
<dbReference type="EMBL" id="ACDE02000013">
    <property type="protein sequence ID" value="EEO39610.1"/>
    <property type="molecule type" value="Genomic_DNA"/>
</dbReference>
<evidence type="ECO:0000256" key="4">
    <source>
        <dbReference type="ARBA" id="ARBA00022692"/>
    </source>
</evidence>
<dbReference type="GO" id="GO:0015744">
    <property type="term" value="P:succinate transport"/>
    <property type="evidence" value="ECO:0007669"/>
    <property type="project" value="TreeGrafter"/>
</dbReference>
<dbReference type="PANTHER" id="PTHR34390:SF1">
    <property type="entry name" value="SUCCINATE TRANSPORTER SUBUNIT YJJB-RELATED"/>
    <property type="match status" value="1"/>
</dbReference>
<evidence type="ECO:0000256" key="7">
    <source>
        <dbReference type="ARBA" id="ARBA00034125"/>
    </source>
</evidence>
<protein>
    <recommendedName>
        <fullName evidence="9">Threonine/Serine exporter ThrE domain-containing protein</fullName>
    </recommendedName>
</protein>
<dbReference type="HOGENOM" id="CLU_117642_0_1_0"/>
<dbReference type="Proteomes" id="UP000004925">
    <property type="component" value="Unassembled WGS sequence"/>
</dbReference>
<evidence type="ECO:0000256" key="6">
    <source>
        <dbReference type="ARBA" id="ARBA00023136"/>
    </source>
</evidence>
<evidence type="ECO:0000256" key="1">
    <source>
        <dbReference type="ARBA" id="ARBA00004651"/>
    </source>
</evidence>
<comment type="caution">
    <text evidence="10">The sequence shown here is derived from an EMBL/GenBank/DDBJ whole genome shotgun (WGS) entry which is preliminary data.</text>
</comment>
<proteinExistence type="inferred from homology"/>
<name>A0A0M1VT23_FUSVC</name>
<keyword evidence="5 8" id="KW-1133">Transmembrane helix</keyword>
<feature type="transmembrane region" description="Helical" evidence="8">
    <location>
        <begin position="82"/>
        <end position="103"/>
    </location>
</feature>
<sequence>MNYLEVLTAFFATFFFGIIFSLTGKKLIYSSFAGGLGWYTHLLFFKELAYSKTASFVISAVVITVFSEIIGRIEKTTVTSTLIPALIPLVPGGGIYYTMSFFVENRFPEAFEKGRETIFLTVALSVGIFLVSTFSQILDRTIKYTKVLKKYRKFKEYKKKHKV</sequence>
<keyword evidence="6 8" id="KW-0472">Membrane</keyword>
<gene>
    <name evidence="10" type="ORF">FSCG_00323</name>
</gene>
<evidence type="ECO:0000313" key="10">
    <source>
        <dbReference type="EMBL" id="EEO39610.1"/>
    </source>
</evidence>
<keyword evidence="3" id="KW-0997">Cell inner membrane</keyword>